<protein>
    <submittedName>
        <fullName evidence="1">Uncharacterized protein</fullName>
    </submittedName>
</protein>
<organism evidence="1 2">
    <name type="scientific">Mucilaginibacter pedocola</name>
    <dbReference type="NCBI Taxonomy" id="1792845"/>
    <lineage>
        <taxon>Bacteria</taxon>
        <taxon>Pseudomonadati</taxon>
        <taxon>Bacteroidota</taxon>
        <taxon>Sphingobacteriia</taxon>
        <taxon>Sphingobacteriales</taxon>
        <taxon>Sphingobacteriaceae</taxon>
        <taxon>Mucilaginibacter</taxon>
    </lineage>
</organism>
<evidence type="ECO:0000313" key="1">
    <source>
        <dbReference type="EMBL" id="OOQ61709.1"/>
    </source>
</evidence>
<sequence>MGDEGDSVGQYDMHMDEALVILTPAPVKVISTPLVGKRNYISDEVIPAKVPEATMGAVKNIVIWIKGDEQGVREVIAKTDWKALQAMMGK</sequence>
<proteinExistence type="predicted"/>
<keyword evidence="2" id="KW-1185">Reference proteome</keyword>
<reference evidence="1 2" key="1">
    <citation type="submission" date="2016-07" db="EMBL/GenBank/DDBJ databases">
        <title>Genomic analysis of zinc-resistant bacterium Mucilaginibacter pedocola TBZ30.</title>
        <authorList>
            <person name="Huang J."/>
            <person name="Tang J."/>
        </authorList>
    </citation>
    <scope>NUCLEOTIDE SEQUENCE [LARGE SCALE GENOMIC DNA]</scope>
    <source>
        <strain evidence="1 2">TBZ30</strain>
    </source>
</reference>
<dbReference type="Proteomes" id="UP000189739">
    <property type="component" value="Unassembled WGS sequence"/>
</dbReference>
<accession>A0A1S9PLA2</accession>
<dbReference type="EMBL" id="MBTF01000001">
    <property type="protein sequence ID" value="OOQ61709.1"/>
    <property type="molecule type" value="Genomic_DNA"/>
</dbReference>
<name>A0A1S9PLA2_9SPHI</name>
<dbReference type="AlphaFoldDB" id="A0A1S9PLA2"/>
<dbReference type="STRING" id="1792845.BC343_01140"/>
<comment type="caution">
    <text evidence="1">The sequence shown here is derived from an EMBL/GenBank/DDBJ whole genome shotgun (WGS) entry which is preliminary data.</text>
</comment>
<evidence type="ECO:0000313" key="2">
    <source>
        <dbReference type="Proteomes" id="UP000189739"/>
    </source>
</evidence>
<gene>
    <name evidence="1" type="ORF">BC343_01140</name>
</gene>